<accession>A0ABR1CDG4</accession>
<evidence type="ECO:0000313" key="2">
    <source>
        <dbReference type="EMBL" id="KAK6735728.1"/>
    </source>
</evidence>
<dbReference type="Proteomes" id="UP001303046">
    <property type="component" value="Unassembled WGS sequence"/>
</dbReference>
<dbReference type="EMBL" id="JAVFWL010000002">
    <property type="protein sequence ID" value="KAK6735728.1"/>
    <property type="molecule type" value="Genomic_DNA"/>
</dbReference>
<reference evidence="2 3" key="1">
    <citation type="submission" date="2023-08" db="EMBL/GenBank/DDBJ databases">
        <title>A Necator americanus chromosomal reference genome.</title>
        <authorList>
            <person name="Ilik V."/>
            <person name="Petrzelkova K.J."/>
            <person name="Pardy F."/>
            <person name="Fuh T."/>
            <person name="Niatou-Singa F.S."/>
            <person name="Gouil Q."/>
            <person name="Baker L."/>
            <person name="Ritchie M.E."/>
            <person name="Jex A.R."/>
            <person name="Gazzola D."/>
            <person name="Li H."/>
            <person name="Toshio Fujiwara R."/>
            <person name="Zhan B."/>
            <person name="Aroian R.V."/>
            <person name="Pafco B."/>
            <person name="Schwarz E.M."/>
        </authorList>
    </citation>
    <scope>NUCLEOTIDE SEQUENCE [LARGE SCALE GENOMIC DNA]</scope>
    <source>
        <strain evidence="2 3">Aroian</strain>
        <tissue evidence="2">Whole animal</tissue>
    </source>
</reference>
<keyword evidence="3" id="KW-1185">Reference proteome</keyword>
<protein>
    <submittedName>
        <fullName evidence="2">Uncharacterized protein</fullName>
    </submittedName>
</protein>
<name>A0ABR1CDG4_NECAM</name>
<proteinExistence type="predicted"/>
<comment type="caution">
    <text evidence="2">The sequence shown here is derived from an EMBL/GenBank/DDBJ whole genome shotgun (WGS) entry which is preliminary data.</text>
</comment>
<gene>
    <name evidence="2" type="primary">Necator_chrII.g6557</name>
    <name evidence="1" type="synonym">Necator_chrII.g6555</name>
    <name evidence="1" type="ORF">RB195_018762</name>
    <name evidence="2" type="ORF">RB195_018764</name>
</gene>
<dbReference type="EMBL" id="JAVFWL010000002">
    <property type="protein sequence ID" value="KAK6735726.1"/>
    <property type="molecule type" value="Genomic_DNA"/>
</dbReference>
<evidence type="ECO:0000313" key="1">
    <source>
        <dbReference type="EMBL" id="KAK6735726.1"/>
    </source>
</evidence>
<sequence length="106" mass="12935">MIRRQLIHFDALLDEENKTVQEAEAETRVEDTVMYEMRNPFFEQQVEIRRHDDYILKWMEKTEKTYNAVMTQVIEFSEDCREIVAQLPRETYWSSTRSRPKITRKS</sequence>
<evidence type="ECO:0000313" key="3">
    <source>
        <dbReference type="Proteomes" id="UP001303046"/>
    </source>
</evidence>
<organism evidence="2 3">
    <name type="scientific">Necator americanus</name>
    <name type="common">Human hookworm</name>
    <dbReference type="NCBI Taxonomy" id="51031"/>
    <lineage>
        <taxon>Eukaryota</taxon>
        <taxon>Metazoa</taxon>
        <taxon>Ecdysozoa</taxon>
        <taxon>Nematoda</taxon>
        <taxon>Chromadorea</taxon>
        <taxon>Rhabditida</taxon>
        <taxon>Rhabditina</taxon>
        <taxon>Rhabditomorpha</taxon>
        <taxon>Strongyloidea</taxon>
        <taxon>Ancylostomatidae</taxon>
        <taxon>Bunostominae</taxon>
        <taxon>Necator</taxon>
    </lineage>
</organism>